<evidence type="ECO:0000256" key="1">
    <source>
        <dbReference type="ARBA" id="ARBA00022741"/>
    </source>
</evidence>
<dbReference type="AlphaFoldDB" id="A0A0N4UTT2"/>
<dbReference type="GO" id="GO:0003774">
    <property type="term" value="F:cytoskeletal motor activity"/>
    <property type="evidence" value="ECO:0007669"/>
    <property type="project" value="InterPro"/>
</dbReference>
<proteinExistence type="predicted"/>
<dbReference type="EMBL" id="UXUI01000908">
    <property type="protein sequence ID" value="VDD85354.1"/>
    <property type="molecule type" value="Genomic_DNA"/>
</dbReference>
<dbReference type="GO" id="GO:0051015">
    <property type="term" value="F:actin filament binding"/>
    <property type="evidence" value="ECO:0007669"/>
    <property type="project" value="InterPro"/>
</dbReference>
<dbReference type="GO" id="GO:0016459">
    <property type="term" value="C:myosin complex"/>
    <property type="evidence" value="ECO:0007669"/>
    <property type="project" value="InterPro"/>
</dbReference>
<reference evidence="4 5" key="2">
    <citation type="submission" date="2018-10" db="EMBL/GenBank/DDBJ databases">
        <authorList>
            <consortium name="Pathogen Informatics"/>
        </authorList>
    </citation>
    <scope>NUCLEOTIDE SEQUENCE [LARGE SCALE GENOMIC DNA]</scope>
</reference>
<keyword evidence="1" id="KW-0547">Nucleotide-binding</keyword>
<evidence type="ECO:0000259" key="3">
    <source>
        <dbReference type="PROSITE" id="PS51844"/>
    </source>
</evidence>
<reference evidence="6" key="1">
    <citation type="submission" date="2017-02" db="UniProtKB">
        <authorList>
            <consortium name="WormBaseParasite"/>
        </authorList>
    </citation>
    <scope>IDENTIFICATION</scope>
</reference>
<dbReference type="Pfam" id="PF02736">
    <property type="entry name" value="Myosin_N"/>
    <property type="match status" value="1"/>
</dbReference>
<gene>
    <name evidence="4" type="ORF">EVEC_LOCUS497</name>
</gene>
<dbReference type="PROSITE" id="PS51844">
    <property type="entry name" value="SH3_LIKE"/>
    <property type="match status" value="1"/>
</dbReference>
<dbReference type="Gene3D" id="2.30.30.360">
    <property type="entry name" value="Myosin S1 fragment, N-terminal"/>
    <property type="match status" value="1"/>
</dbReference>
<evidence type="ECO:0000313" key="4">
    <source>
        <dbReference type="EMBL" id="VDD85354.1"/>
    </source>
</evidence>
<dbReference type="STRING" id="51028.A0A0N4UTT2"/>
<organism evidence="6">
    <name type="scientific">Enterobius vermicularis</name>
    <name type="common">Human pinworm</name>
    <dbReference type="NCBI Taxonomy" id="51028"/>
    <lineage>
        <taxon>Eukaryota</taxon>
        <taxon>Metazoa</taxon>
        <taxon>Ecdysozoa</taxon>
        <taxon>Nematoda</taxon>
        <taxon>Chromadorea</taxon>
        <taxon>Rhabditida</taxon>
        <taxon>Spirurina</taxon>
        <taxon>Oxyuridomorpha</taxon>
        <taxon>Oxyuroidea</taxon>
        <taxon>Oxyuridae</taxon>
        <taxon>Enterobius</taxon>
    </lineage>
</organism>
<evidence type="ECO:0000313" key="5">
    <source>
        <dbReference type="Proteomes" id="UP000274131"/>
    </source>
</evidence>
<dbReference type="WBParaSite" id="EVEC_0000074501-mRNA-1">
    <property type="protein sequence ID" value="EVEC_0000074501-mRNA-1"/>
    <property type="gene ID" value="EVEC_0000074501"/>
</dbReference>
<dbReference type="Proteomes" id="UP000274131">
    <property type="component" value="Unassembled WGS sequence"/>
</dbReference>
<sequence length="59" mass="6598">MAESFTNGISYLTIQKDLIANPAMQGEWSKKKLVWIPHETKGFVAGSMKEDRGDDVVVE</sequence>
<evidence type="ECO:0000313" key="6">
    <source>
        <dbReference type="WBParaSite" id="EVEC_0000074501-mRNA-1"/>
    </source>
</evidence>
<protein>
    <submittedName>
        <fullName evidence="6">Myosin N-terminal SH3-like domain-containing protein</fullName>
    </submittedName>
</protein>
<dbReference type="InterPro" id="IPR004009">
    <property type="entry name" value="SH3_Myosin"/>
</dbReference>
<name>A0A0N4UTT2_ENTVE</name>
<keyword evidence="2" id="KW-0067">ATP-binding</keyword>
<keyword evidence="5" id="KW-1185">Reference proteome</keyword>
<dbReference type="OrthoDB" id="10055605at2759"/>
<evidence type="ECO:0000256" key="2">
    <source>
        <dbReference type="ARBA" id="ARBA00022840"/>
    </source>
</evidence>
<dbReference type="InterPro" id="IPR008989">
    <property type="entry name" value="Myosin_S1_N"/>
</dbReference>
<dbReference type="GO" id="GO:0005524">
    <property type="term" value="F:ATP binding"/>
    <property type="evidence" value="ECO:0007669"/>
    <property type="project" value="UniProtKB-KW"/>
</dbReference>
<dbReference type="SUPFAM" id="SSF50084">
    <property type="entry name" value="Myosin S1 fragment, N-terminal domain"/>
    <property type="match status" value="1"/>
</dbReference>
<accession>A0A0N4UTT2</accession>
<feature type="domain" description="Myosin N-terminal SH3-like" evidence="3">
    <location>
        <begin position="29"/>
        <end position="59"/>
    </location>
</feature>